<comment type="subcellular location">
    <subcellularLocation>
        <location evidence="1">Cell membrane</location>
        <topology evidence="1">Multi-pass membrane protein</topology>
    </subcellularLocation>
</comment>
<evidence type="ECO:0000256" key="6">
    <source>
        <dbReference type="SAM" id="MobiDB-lite"/>
    </source>
</evidence>
<protein>
    <submittedName>
        <fullName evidence="8">Putative copper resistance protein D</fullName>
    </submittedName>
</protein>
<feature type="transmembrane region" description="Helical" evidence="7">
    <location>
        <begin position="175"/>
        <end position="194"/>
    </location>
</feature>
<dbReference type="Proteomes" id="UP000291591">
    <property type="component" value="Unassembled WGS sequence"/>
</dbReference>
<keyword evidence="2" id="KW-1003">Cell membrane</keyword>
<evidence type="ECO:0000256" key="2">
    <source>
        <dbReference type="ARBA" id="ARBA00022475"/>
    </source>
</evidence>
<keyword evidence="4 7" id="KW-1133">Transmembrane helix</keyword>
<name>A0A4Q7UV02_PSEST</name>
<sequence length="681" mass="69893">MSTVVKAMTPRARAWSIVGAAVLVATAVGLVLDATTPSLAVMFGFPDLGTVVDAGLPAARTVAVIAASAVVGNLLLAAVLVPGEARGPVSGIGYGGLLAARPWSLLLAAASLVVAMLVAAENVGLGVGQLVARPDILASAVAAVEPATGWFLLACAAVVVAAASGLILSWRGSVALLLVMLAGVVAPPMTAAGVSEEAHDWSGDALTLHTVAAVLWLGSTIAVVTRLPSAPAIAAVVLRRHRRIASGSLVVLVLSAVAPTLLSVRPGDLLGSGFGLIVVASLILSAALGGVLTRTRPRRSAAAPRIHRGWWIATELVLLVGAAVLGTVLSRLIAPLEDGADASRLVYLLGYELPGPAQGLELLLRWRIDLLYAPLAALAAAGYLLAVRRLRRAGQGWPLRRTVCWLAGCAVVLIATSSGIGTYATAVFSVHMTAHMLLGAVAPLLLVCGHGVTLALRVCRPGVRARLVSLRDAPPLRLAAQPVAVWVITAVSVFGLYATGLFDTIVVEHWSHPLMDAVALGAGLLLFWVLLGHSPPGPPLPPLAGIATVFAVMAVHAGFAVWMLSRSTPVGERFYAALALLFVPDLLADQRAGAIAAWVIGEAAVLAAVVVLIRRWTRHGEQSPDAGDYARLAAPERSGLTVRSADWPARRLDGADRGAVASDIAGSPPPPGAGDAPRSNR</sequence>
<evidence type="ECO:0000256" key="7">
    <source>
        <dbReference type="SAM" id="Phobius"/>
    </source>
</evidence>
<feature type="transmembrane region" description="Helical" evidence="7">
    <location>
        <begin position="312"/>
        <end position="334"/>
    </location>
</feature>
<feature type="transmembrane region" description="Helical" evidence="7">
    <location>
        <begin position="510"/>
        <end position="531"/>
    </location>
</feature>
<gene>
    <name evidence="8" type="ORF">EV383_2481</name>
</gene>
<keyword evidence="5 7" id="KW-0472">Membrane</keyword>
<feature type="transmembrane region" description="Helical" evidence="7">
    <location>
        <begin position="57"/>
        <end position="82"/>
    </location>
</feature>
<evidence type="ECO:0000313" key="8">
    <source>
        <dbReference type="EMBL" id="RZT85606.1"/>
    </source>
</evidence>
<evidence type="ECO:0000256" key="3">
    <source>
        <dbReference type="ARBA" id="ARBA00022692"/>
    </source>
</evidence>
<dbReference type="OrthoDB" id="5241646at2"/>
<dbReference type="InterPro" id="IPR019108">
    <property type="entry name" value="Caa3_assmbl_CtaG-rel"/>
</dbReference>
<accession>A0A4Q7UV02</accession>
<reference evidence="8 9" key="1">
    <citation type="submission" date="2019-02" db="EMBL/GenBank/DDBJ databases">
        <title>Sequencing the genomes of 1000 actinobacteria strains.</title>
        <authorList>
            <person name="Klenk H.-P."/>
        </authorList>
    </citation>
    <scope>NUCLEOTIDE SEQUENCE [LARGE SCALE GENOMIC DNA]</scope>
    <source>
        <strain evidence="8 9">DSM 45779</strain>
    </source>
</reference>
<comment type="caution">
    <text evidence="8">The sequence shown here is derived from an EMBL/GenBank/DDBJ whole genome shotgun (WGS) entry which is preliminary data.</text>
</comment>
<dbReference type="EMBL" id="SHKL01000001">
    <property type="protein sequence ID" value="RZT85606.1"/>
    <property type="molecule type" value="Genomic_DNA"/>
</dbReference>
<feature type="transmembrane region" description="Helical" evidence="7">
    <location>
        <begin position="370"/>
        <end position="390"/>
    </location>
</feature>
<dbReference type="GO" id="GO:0005886">
    <property type="term" value="C:plasma membrane"/>
    <property type="evidence" value="ECO:0007669"/>
    <property type="project" value="UniProtKB-SubCell"/>
</dbReference>
<organism evidence="8 9">
    <name type="scientific">Pseudonocardia sediminis</name>
    <dbReference type="NCBI Taxonomy" id="1397368"/>
    <lineage>
        <taxon>Bacteria</taxon>
        <taxon>Bacillati</taxon>
        <taxon>Actinomycetota</taxon>
        <taxon>Actinomycetes</taxon>
        <taxon>Pseudonocardiales</taxon>
        <taxon>Pseudonocardiaceae</taxon>
        <taxon>Pseudonocardia</taxon>
    </lineage>
</organism>
<evidence type="ECO:0000313" key="9">
    <source>
        <dbReference type="Proteomes" id="UP000291591"/>
    </source>
</evidence>
<evidence type="ECO:0000256" key="4">
    <source>
        <dbReference type="ARBA" id="ARBA00022989"/>
    </source>
</evidence>
<feature type="transmembrane region" description="Helical" evidence="7">
    <location>
        <begin position="592"/>
        <end position="613"/>
    </location>
</feature>
<dbReference type="RefSeq" id="WP_130290037.1">
    <property type="nucleotide sequence ID" value="NZ_SHKL01000001.1"/>
</dbReference>
<keyword evidence="3 7" id="KW-0812">Transmembrane</keyword>
<dbReference type="AlphaFoldDB" id="A0A4Q7UV02"/>
<feature type="transmembrane region" description="Helical" evidence="7">
    <location>
        <begin position="543"/>
        <end position="564"/>
    </location>
</feature>
<feature type="transmembrane region" description="Helical" evidence="7">
    <location>
        <begin position="436"/>
        <end position="458"/>
    </location>
</feature>
<feature type="transmembrane region" description="Helical" evidence="7">
    <location>
        <begin position="244"/>
        <end position="264"/>
    </location>
</feature>
<feature type="transmembrane region" description="Helical" evidence="7">
    <location>
        <begin position="206"/>
        <end position="224"/>
    </location>
</feature>
<proteinExistence type="predicted"/>
<feature type="region of interest" description="Disordered" evidence="6">
    <location>
        <begin position="658"/>
        <end position="681"/>
    </location>
</feature>
<feature type="transmembrane region" description="Helical" evidence="7">
    <location>
        <begin position="478"/>
        <end position="498"/>
    </location>
</feature>
<feature type="transmembrane region" description="Helical" evidence="7">
    <location>
        <begin position="402"/>
        <end position="424"/>
    </location>
</feature>
<evidence type="ECO:0000256" key="5">
    <source>
        <dbReference type="ARBA" id="ARBA00023136"/>
    </source>
</evidence>
<feature type="transmembrane region" description="Helical" evidence="7">
    <location>
        <begin position="103"/>
        <end position="127"/>
    </location>
</feature>
<evidence type="ECO:0000256" key="1">
    <source>
        <dbReference type="ARBA" id="ARBA00004651"/>
    </source>
</evidence>
<keyword evidence="9" id="KW-1185">Reference proteome</keyword>
<dbReference type="Pfam" id="PF09678">
    <property type="entry name" value="Caa3_CtaG"/>
    <property type="match status" value="1"/>
</dbReference>
<feature type="transmembrane region" description="Helical" evidence="7">
    <location>
        <begin position="270"/>
        <end position="292"/>
    </location>
</feature>
<feature type="transmembrane region" description="Helical" evidence="7">
    <location>
        <begin position="147"/>
        <end position="168"/>
    </location>
</feature>